<protein>
    <submittedName>
        <fullName evidence="2">Uncharacterized protein</fullName>
    </submittedName>
</protein>
<evidence type="ECO:0000313" key="2">
    <source>
        <dbReference type="EMBL" id="POW06580.1"/>
    </source>
</evidence>
<feature type="compositionally biased region" description="Basic residues" evidence="1">
    <location>
        <begin position="1"/>
        <end position="10"/>
    </location>
</feature>
<organism evidence="2 3">
    <name type="scientific">Puccinia striiformis</name>
    <dbReference type="NCBI Taxonomy" id="27350"/>
    <lineage>
        <taxon>Eukaryota</taxon>
        <taxon>Fungi</taxon>
        <taxon>Dikarya</taxon>
        <taxon>Basidiomycota</taxon>
        <taxon>Pucciniomycotina</taxon>
        <taxon>Pucciniomycetes</taxon>
        <taxon>Pucciniales</taxon>
        <taxon>Pucciniaceae</taxon>
        <taxon>Puccinia</taxon>
    </lineage>
</organism>
<accession>A0A2S4VAX9</accession>
<name>A0A2S4VAX9_9BASI</name>
<feature type="region of interest" description="Disordered" evidence="1">
    <location>
        <begin position="96"/>
        <end position="115"/>
    </location>
</feature>
<sequence>MKQTRKRRHQSSPEQSSTPPGPNRMPMIPIFAVIDDDQTGQELTDAEELFRAQKIASNAKSKAYPHYGVSELSTQLEKKGRFMIAYPCKLCGDRMHRPTSNTHLSSKMHADLVSS</sequence>
<dbReference type="EMBL" id="PKSL01000084">
    <property type="protein sequence ID" value="POW06580.1"/>
    <property type="molecule type" value="Genomic_DNA"/>
</dbReference>
<reference evidence="2" key="1">
    <citation type="submission" date="2017-12" db="EMBL/GenBank/DDBJ databases">
        <title>Gene loss provides genomic basis for host adaptation in cereal stripe rust fungi.</title>
        <authorList>
            <person name="Xia C."/>
        </authorList>
    </citation>
    <scope>NUCLEOTIDE SEQUENCE [LARGE SCALE GENOMIC DNA]</scope>
    <source>
        <strain evidence="2">93-210</strain>
    </source>
</reference>
<dbReference type="AlphaFoldDB" id="A0A2S4VAX9"/>
<dbReference type="VEuPathDB" id="FungiDB:PSTT_08862"/>
<evidence type="ECO:0000313" key="3">
    <source>
        <dbReference type="Proteomes" id="UP000239156"/>
    </source>
</evidence>
<evidence type="ECO:0000256" key="1">
    <source>
        <dbReference type="SAM" id="MobiDB-lite"/>
    </source>
</evidence>
<proteinExistence type="predicted"/>
<keyword evidence="3" id="KW-1185">Reference proteome</keyword>
<gene>
    <name evidence="2" type="ORF">PSTT_08862</name>
</gene>
<dbReference type="Proteomes" id="UP000239156">
    <property type="component" value="Unassembled WGS sequence"/>
</dbReference>
<feature type="region of interest" description="Disordered" evidence="1">
    <location>
        <begin position="1"/>
        <end position="27"/>
    </location>
</feature>
<comment type="caution">
    <text evidence="2">The sequence shown here is derived from an EMBL/GenBank/DDBJ whole genome shotgun (WGS) entry which is preliminary data.</text>
</comment>